<protein>
    <submittedName>
        <fullName evidence="3">Phasin family protein</fullName>
    </submittedName>
</protein>
<dbReference type="InterPro" id="IPR018968">
    <property type="entry name" value="Phasin"/>
</dbReference>
<dbReference type="NCBIfam" id="TIGR01841">
    <property type="entry name" value="phasin"/>
    <property type="match status" value="1"/>
</dbReference>
<feature type="domain" description="Phasin" evidence="2">
    <location>
        <begin position="26"/>
        <end position="111"/>
    </location>
</feature>
<sequence length="139" mass="15395">MPLRQPRRTPMSSSPKNARFPQQPSLDITLKFLQVSMNNVEQLMNFQISTSRTQLDNYAKSLQALSQAGSPQEALNQISTIAKENANQAMECSGEFCGILTKAQEELQGLALEHLGSMQNSLQGMAAYLHQPETADKKK</sequence>
<dbReference type="Proteomes" id="UP000274139">
    <property type="component" value="Unassembled WGS sequence"/>
</dbReference>
<dbReference type="InterPro" id="IPR010127">
    <property type="entry name" value="Phasin_subfam-1"/>
</dbReference>
<evidence type="ECO:0000259" key="2">
    <source>
        <dbReference type="Pfam" id="PF09361"/>
    </source>
</evidence>
<feature type="region of interest" description="Disordered" evidence="1">
    <location>
        <begin position="1"/>
        <end position="22"/>
    </location>
</feature>
<dbReference type="AlphaFoldDB" id="A0A454JKT0"/>
<proteinExistence type="predicted"/>
<keyword evidence="4" id="KW-1185">Reference proteome</keyword>
<feature type="compositionally biased region" description="Polar residues" evidence="1">
    <location>
        <begin position="10"/>
        <end position="22"/>
    </location>
</feature>
<dbReference type="Pfam" id="PF09361">
    <property type="entry name" value="Phasin_2"/>
    <property type="match status" value="1"/>
</dbReference>
<evidence type="ECO:0000313" key="4">
    <source>
        <dbReference type="Proteomes" id="UP000274139"/>
    </source>
</evidence>
<comment type="caution">
    <text evidence="3">The sequence shown here is derived from an EMBL/GenBank/DDBJ whole genome shotgun (WGS) entry which is preliminary data.</text>
</comment>
<evidence type="ECO:0000256" key="1">
    <source>
        <dbReference type="SAM" id="MobiDB-lite"/>
    </source>
</evidence>
<organism evidence="3 4">
    <name type="scientific">Aquitalea palustris</name>
    <dbReference type="NCBI Taxonomy" id="2480983"/>
    <lineage>
        <taxon>Bacteria</taxon>
        <taxon>Pseudomonadati</taxon>
        <taxon>Pseudomonadota</taxon>
        <taxon>Betaproteobacteria</taxon>
        <taxon>Neisseriales</taxon>
        <taxon>Chromobacteriaceae</taxon>
        <taxon>Aquitalea</taxon>
    </lineage>
</organism>
<evidence type="ECO:0000313" key="3">
    <source>
        <dbReference type="EMBL" id="RMC99915.1"/>
    </source>
</evidence>
<accession>A0A454JKT0</accession>
<dbReference type="EMBL" id="RFAR01000021">
    <property type="protein sequence ID" value="RMC99915.1"/>
    <property type="molecule type" value="Genomic_DNA"/>
</dbReference>
<reference evidence="3 4" key="1">
    <citation type="submission" date="2018-10" db="EMBL/GenBank/DDBJ databases">
        <title>Draft genome sequence of Aquitalea MWU14-2217 isolated from a wild cranberry bog in Provincetown, Massachusetts.</title>
        <authorList>
            <person name="Ebadzadsahrai G."/>
            <person name="Soby S."/>
        </authorList>
    </citation>
    <scope>NUCLEOTIDE SEQUENCE [LARGE SCALE GENOMIC DNA]</scope>
    <source>
        <strain evidence="3 4">MWU14-2217</strain>
    </source>
</reference>
<gene>
    <name evidence="3" type="ORF">EAY64_06305</name>
</gene>
<name>A0A454JKT0_9NEIS</name>